<evidence type="ECO:0000313" key="3">
    <source>
        <dbReference type="EMBL" id="CAF4900091.1"/>
    </source>
</evidence>
<gene>
    <name evidence="3" type="ORF">GIL414_LOCUS51792</name>
    <name evidence="2" type="ORF">SMN809_LOCUS38696</name>
</gene>
<protein>
    <submittedName>
        <fullName evidence="2">Uncharacterized protein</fullName>
    </submittedName>
</protein>
<dbReference type="EMBL" id="CAJOBJ010175889">
    <property type="protein sequence ID" value="CAF4900091.1"/>
    <property type="molecule type" value="Genomic_DNA"/>
</dbReference>
<comment type="caution">
    <text evidence="2">The sequence shown here is derived from an EMBL/GenBank/DDBJ whole genome shotgun (WGS) entry which is preliminary data.</text>
</comment>
<name>A0A8S2Z2C2_9BILA</name>
<sequence>MNECKTKSQIEIEDNQIKETKGKQIPTSSPAIIIGTQHEESG</sequence>
<proteinExistence type="predicted"/>
<evidence type="ECO:0000313" key="2">
    <source>
        <dbReference type="EMBL" id="CAF4591302.1"/>
    </source>
</evidence>
<evidence type="ECO:0000313" key="4">
    <source>
        <dbReference type="Proteomes" id="UP000676336"/>
    </source>
</evidence>
<evidence type="ECO:0000256" key="1">
    <source>
        <dbReference type="SAM" id="MobiDB-lite"/>
    </source>
</evidence>
<feature type="non-terminal residue" evidence="2">
    <location>
        <position position="42"/>
    </location>
</feature>
<dbReference type="Proteomes" id="UP000681720">
    <property type="component" value="Unassembled WGS sequence"/>
</dbReference>
<dbReference type="AlphaFoldDB" id="A0A8S2Z2C2"/>
<organism evidence="2 4">
    <name type="scientific">Rotaria magnacalcarata</name>
    <dbReference type="NCBI Taxonomy" id="392030"/>
    <lineage>
        <taxon>Eukaryota</taxon>
        <taxon>Metazoa</taxon>
        <taxon>Spiralia</taxon>
        <taxon>Gnathifera</taxon>
        <taxon>Rotifera</taxon>
        <taxon>Eurotatoria</taxon>
        <taxon>Bdelloidea</taxon>
        <taxon>Philodinida</taxon>
        <taxon>Philodinidae</taxon>
        <taxon>Rotaria</taxon>
    </lineage>
</organism>
<dbReference type="EMBL" id="CAJOBI010101774">
    <property type="protein sequence ID" value="CAF4591302.1"/>
    <property type="molecule type" value="Genomic_DNA"/>
</dbReference>
<dbReference type="Proteomes" id="UP000676336">
    <property type="component" value="Unassembled WGS sequence"/>
</dbReference>
<reference evidence="2" key="1">
    <citation type="submission" date="2021-02" db="EMBL/GenBank/DDBJ databases">
        <authorList>
            <person name="Nowell W R."/>
        </authorList>
    </citation>
    <scope>NUCLEOTIDE SEQUENCE</scope>
</reference>
<accession>A0A8S2Z2C2</accession>
<feature type="compositionally biased region" description="Basic and acidic residues" evidence="1">
    <location>
        <begin position="1"/>
        <end position="22"/>
    </location>
</feature>
<feature type="region of interest" description="Disordered" evidence="1">
    <location>
        <begin position="1"/>
        <end position="42"/>
    </location>
</feature>